<gene>
    <name evidence="1" type="ORF">DIT97_11495</name>
</gene>
<accession>A0A3D3R4G0</accession>
<evidence type="ECO:0000313" key="2">
    <source>
        <dbReference type="Proteomes" id="UP000263642"/>
    </source>
</evidence>
<name>A0A3D3R4G0_9PLAN</name>
<dbReference type="AlphaFoldDB" id="A0A3D3R4G0"/>
<proteinExistence type="predicted"/>
<comment type="caution">
    <text evidence="1">The sequence shown here is derived from an EMBL/GenBank/DDBJ whole genome shotgun (WGS) entry which is preliminary data.</text>
</comment>
<organism evidence="1 2">
    <name type="scientific">Gimesia maris</name>
    <dbReference type="NCBI Taxonomy" id="122"/>
    <lineage>
        <taxon>Bacteria</taxon>
        <taxon>Pseudomonadati</taxon>
        <taxon>Planctomycetota</taxon>
        <taxon>Planctomycetia</taxon>
        <taxon>Planctomycetales</taxon>
        <taxon>Planctomycetaceae</taxon>
        <taxon>Gimesia</taxon>
    </lineage>
</organism>
<dbReference type="Proteomes" id="UP000263642">
    <property type="component" value="Unassembled WGS sequence"/>
</dbReference>
<protein>
    <submittedName>
        <fullName evidence="1">Uncharacterized protein</fullName>
    </submittedName>
</protein>
<reference evidence="1 2" key="1">
    <citation type="journal article" date="2018" name="Nat. Biotechnol.">
        <title>A standardized bacterial taxonomy based on genome phylogeny substantially revises the tree of life.</title>
        <authorList>
            <person name="Parks D.H."/>
            <person name="Chuvochina M."/>
            <person name="Waite D.W."/>
            <person name="Rinke C."/>
            <person name="Skarshewski A."/>
            <person name="Chaumeil P.A."/>
            <person name="Hugenholtz P."/>
        </authorList>
    </citation>
    <scope>NUCLEOTIDE SEQUENCE [LARGE SCALE GENOMIC DNA]</scope>
    <source>
        <strain evidence="1">UBA9375</strain>
    </source>
</reference>
<sequence>MCKDIASAYCQKRKGVEVRYIYCRDEQEWHEMVLEDRRANPADLAAFRFDFRECLRSLPRRDRQFVSYLAKQHATSWVAKNSVYRPPESRNFGGNFLKPGIGSTARPPTKATPRCFRPPDAYDPRKKTRDSFVGYWWGEFPGNRKLLSTITIPSYTSSSGLCRQISCRTGAFFVLCLQQKPEK</sequence>
<dbReference type="EMBL" id="DQAY01000065">
    <property type="protein sequence ID" value="HCO23639.1"/>
    <property type="molecule type" value="Genomic_DNA"/>
</dbReference>
<evidence type="ECO:0000313" key="1">
    <source>
        <dbReference type="EMBL" id="HCO23639.1"/>
    </source>
</evidence>